<dbReference type="EMBL" id="FZNY01000005">
    <property type="protein sequence ID" value="SNR98210.1"/>
    <property type="molecule type" value="Genomic_DNA"/>
</dbReference>
<gene>
    <name evidence="1" type="ORF">SAMN06265376_10587</name>
</gene>
<dbReference type="NCBIfam" id="TIGR02241">
    <property type="entry name" value="conserved hypothetical phage tail region protein"/>
    <property type="match status" value="1"/>
</dbReference>
<evidence type="ECO:0000313" key="2">
    <source>
        <dbReference type="Proteomes" id="UP000198379"/>
    </source>
</evidence>
<name>A0A239ARQ2_9FLAO</name>
<dbReference type="PANTHER" id="PTHR38009:SF1">
    <property type="entry name" value="CONSERVED HYPOTHETICAL PHAGE TAIL PROTEIN"/>
    <property type="match status" value="1"/>
</dbReference>
<dbReference type="AlphaFoldDB" id="A0A239ARQ2"/>
<accession>A0A239ARQ2</accession>
<evidence type="ECO:0000313" key="1">
    <source>
        <dbReference type="EMBL" id="SNR98210.1"/>
    </source>
</evidence>
<dbReference type="Proteomes" id="UP000198379">
    <property type="component" value="Unassembled WGS sequence"/>
</dbReference>
<dbReference type="PANTHER" id="PTHR38009">
    <property type="entry name" value="CONSERVED HYPOTHETICAL PHAGE TAIL PROTEIN"/>
    <property type="match status" value="1"/>
</dbReference>
<dbReference type="Pfam" id="PF06841">
    <property type="entry name" value="Phage_T4_gp19"/>
    <property type="match status" value="1"/>
</dbReference>
<dbReference type="InterPro" id="IPR011747">
    <property type="entry name" value="CHP02241"/>
</dbReference>
<keyword evidence="2" id="KW-1185">Reference proteome</keyword>
<protein>
    <submittedName>
        <fullName evidence="1">Conserved hypothetical phage tail region protein</fullName>
    </submittedName>
</protein>
<proteinExistence type="predicted"/>
<dbReference type="GO" id="GO:0005198">
    <property type="term" value="F:structural molecule activity"/>
    <property type="evidence" value="ECO:0007669"/>
    <property type="project" value="InterPro"/>
</dbReference>
<reference evidence="1 2" key="1">
    <citation type="submission" date="2017-06" db="EMBL/GenBank/DDBJ databases">
        <authorList>
            <person name="Kim H.J."/>
            <person name="Triplett B.A."/>
        </authorList>
    </citation>
    <scope>NUCLEOTIDE SEQUENCE [LARGE SCALE GENOMIC DNA]</scope>
    <source>
        <strain evidence="1 2">DSM 25597</strain>
    </source>
</reference>
<sequence>MEDNQKSKEEKVGKYPVGFYFSVSLGDELNVDFQEVSGISKELNVEDIVGGGENQYKYRLPTGSSSKNLVLKRALVLDTSSLLTWCVDSIDGGLSKPITTKDISVNLLDKNGIVSMKWVFYKAYPVKYSVSDLKSQQSEILIESIELAYTYFTISPVS</sequence>
<dbReference type="OrthoDB" id="9799891at2"/>
<dbReference type="InterPro" id="IPR010667">
    <property type="entry name" value="Phage_T4_Gp19"/>
</dbReference>
<dbReference type="RefSeq" id="WP_089372345.1">
    <property type="nucleotide sequence ID" value="NZ_BMEP01000006.1"/>
</dbReference>
<organism evidence="1 2">
    <name type="scientific">Dokdonia pacifica</name>
    <dbReference type="NCBI Taxonomy" id="1627892"/>
    <lineage>
        <taxon>Bacteria</taxon>
        <taxon>Pseudomonadati</taxon>
        <taxon>Bacteroidota</taxon>
        <taxon>Flavobacteriia</taxon>
        <taxon>Flavobacteriales</taxon>
        <taxon>Flavobacteriaceae</taxon>
        <taxon>Dokdonia</taxon>
    </lineage>
</organism>